<proteinExistence type="predicted"/>
<dbReference type="AlphaFoldDB" id="A0ABD3L3W9"/>
<name>A0ABD3L3W9_EUCGL</name>
<evidence type="ECO:0000313" key="2">
    <source>
        <dbReference type="Proteomes" id="UP001634007"/>
    </source>
</evidence>
<dbReference type="PANTHER" id="PTHR33984">
    <property type="entry name" value="OS02G0717600 PROTEIN"/>
    <property type="match status" value="1"/>
</dbReference>
<evidence type="ECO:0000313" key="1">
    <source>
        <dbReference type="EMBL" id="KAL3744531.1"/>
    </source>
</evidence>
<dbReference type="Proteomes" id="UP001634007">
    <property type="component" value="Unassembled WGS sequence"/>
</dbReference>
<reference evidence="1 2" key="1">
    <citation type="submission" date="2024-11" db="EMBL/GenBank/DDBJ databases">
        <title>Chromosome-level genome assembly of Eucalyptus globulus Labill. provides insights into its genome evolution.</title>
        <authorList>
            <person name="Li X."/>
        </authorList>
    </citation>
    <scope>NUCLEOTIDE SEQUENCE [LARGE SCALE GENOMIC DNA]</scope>
    <source>
        <strain evidence="1">CL2024</strain>
        <tissue evidence="1">Fresh tender leaves</tissue>
    </source>
</reference>
<gene>
    <name evidence="1" type="ORF">ACJRO7_013749</name>
</gene>
<comment type="caution">
    <text evidence="1">The sequence shown here is derived from an EMBL/GenBank/DDBJ whole genome shotgun (WGS) entry which is preliminary data.</text>
</comment>
<organism evidence="1 2">
    <name type="scientific">Eucalyptus globulus</name>
    <name type="common">Tasmanian blue gum</name>
    <dbReference type="NCBI Taxonomy" id="34317"/>
    <lineage>
        <taxon>Eukaryota</taxon>
        <taxon>Viridiplantae</taxon>
        <taxon>Streptophyta</taxon>
        <taxon>Embryophyta</taxon>
        <taxon>Tracheophyta</taxon>
        <taxon>Spermatophyta</taxon>
        <taxon>Magnoliopsida</taxon>
        <taxon>eudicotyledons</taxon>
        <taxon>Gunneridae</taxon>
        <taxon>Pentapetalae</taxon>
        <taxon>rosids</taxon>
        <taxon>malvids</taxon>
        <taxon>Myrtales</taxon>
        <taxon>Myrtaceae</taxon>
        <taxon>Myrtoideae</taxon>
        <taxon>Eucalypteae</taxon>
        <taxon>Eucalyptus</taxon>
    </lineage>
</organism>
<protein>
    <submittedName>
        <fullName evidence="1">Uncharacterized protein</fullName>
    </submittedName>
</protein>
<sequence>MGSAQTTVLCVKRVKQEVPEDWDESMPLPGDIIEGFAEDDMDEFVPTKARPEFNLQLGKISQQAETLWVKVRRGDRVIKLQVRIVPLKGSMLHRKFTIQAATDDRHVVVLGDLNLEQCTELQEMSRRVVNVDTAGFKKKGMRYDWKAKVGTYLPDQRSPVVSSVLFMPLPGEHTEFLVFVNIQTQQIVTSRKNIPTGKEISLGKQHSQTMTVQMVRGIRLWFLPVSVELVPEPRETRFRMDIKRTEEGFICIFSVTKGSAADCAGLGRIHEEANAAGHLLVVSRLEGKSLMPFKCVLSRANTLL</sequence>
<keyword evidence="2" id="KW-1185">Reference proteome</keyword>
<accession>A0ABD3L3W9</accession>
<dbReference type="EMBL" id="JBJKBG010000003">
    <property type="protein sequence ID" value="KAL3744531.1"/>
    <property type="molecule type" value="Genomic_DNA"/>
</dbReference>
<dbReference type="PANTHER" id="PTHR33984:SF10">
    <property type="entry name" value="S1 MOTIF DOMAIN-CONTAINING PROTEIN"/>
    <property type="match status" value="1"/>
</dbReference>